<dbReference type="SUPFAM" id="SSF53098">
    <property type="entry name" value="Ribonuclease H-like"/>
    <property type="match status" value="1"/>
</dbReference>
<dbReference type="PROSITE" id="PS50994">
    <property type="entry name" value="INTEGRASE"/>
    <property type="match status" value="1"/>
</dbReference>
<dbReference type="CDD" id="cd09274">
    <property type="entry name" value="RNase_HI_RT_Ty3"/>
    <property type="match status" value="1"/>
</dbReference>
<keyword evidence="5" id="KW-0378">Hydrolase</keyword>
<dbReference type="PANTHER" id="PTHR37984:SF5">
    <property type="entry name" value="PROTEIN NYNRIN-LIKE"/>
    <property type="match status" value="1"/>
</dbReference>
<evidence type="ECO:0000256" key="5">
    <source>
        <dbReference type="ARBA" id="ARBA00022801"/>
    </source>
</evidence>
<feature type="domain" description="Reverse transcriptase" evidence="8">
    <location>
        <begin position="914"/>
        <end position="1093"/>
    </location>
</feature>
<dbReference type="Pfam" id="PF00078">
    <property type="entry name" value="RVT_1"/>
    <property type="match status" value="1"/>
</dbReference>
<dbReference type="InterPro" id="IPR000477">
    <property type="entry name" value="RT_dom"/>
</dbReference>
<dbReference type="InterPro" id="IPR038269">
    <property type="entry name" value="SCAN_sf"/>
</dbReference>
<keyword evidence="3" id="KW-0540">Nuclease</keyword>
<dbReference type="GO" id="GO:0004519">
    <property type="term" value="F:endonuclease activity"/>
    <property type="evidence" value="ECO:0007669"/>
    <property type="project" value="UniProtKB-KW"/>
</dbReference>
<dbReference type="GO" id="GO:0003676">
    <property type="term" value="F:nucleic acid binding"/>
    <property type="evidence" value="ECO:0007669"/>
    <property type="project" value="InterPro"/>
</dbReference>
<dbReference type="SUPFAM" id="SSF47353">
    <property type="entry name" value="Retrovirus capsid dimerization domain-like"/>
    <property type="match status" value="1"/>
</dbReference>
<accession>A0AAN9BNJ7</accession>
<dbReference type="SUPFAM" id="SSF56672">
    <property type="entry name" value="DNA/RNA polymerases"/>
    <property type="match status" value="1"/>
</dbReference>
<feature type="compositionally biased region" description="Basic and acidic residues" evidence="7">
    <location>
        <begin position="135"/>
        <end position="157"/>
    </location>
</feature>
<keyword evidence="1" id="KW-0808">Transferase</keyword>
<evidence type="ECO:0000256" key="3">
    <source>
        <dbReference type="ARBA" id="ARBA00022722"/>
    </source>
</evidence>
<feature type="compositionally biased region" description="Polar residues" evidence="7">
    <location>
        <begin position="107"/>
        <end position="128"/>
    </location>
</feature>
<feature type="region of interest" description="Disordered" evidence="7">
    <location>
        <begin position="107"/>
        <end position="157"/>
    </location>
</feature>
<dbReference type="Pfam" id="PF00665">
    <property type="entry name" value="rve"/>
    <property type="match status" value="1"/>
</dbReference>
<feature type="compositionally biased region" description="Polar residues" evidence="7">
    <location>
        <begin position="351"/>
        <end position="363"/>
    </location>
</feature>
<keyword evidence="11" id="KW-1185">Reference proteome</keyword>
<evidence type="ECO:0000313" key="11">
    <source>
        <dbReference type="Proteomes" id="UP001374579"/>
    </source>
</evidence>
<dbReference type="Gene3D" id="3.30.420.10">
    <property type="entry name" value="Ribonuclease H-like superfamily/Ribonuclease H"/>
    <property type="match status" value="1"/>
</dbReference>
<dbReference type="InterPro" id="IPR050951">
    <property type="entry name" value="Retrovirus_Pol_polyprotein"/>
</dbReference>
<evidence type="ECO:0000256" key="6">
    <source>
        <dbReference type="ARBA" id="ARBA00022918"/>
    </source>
</evidence>
<dbReference type="Gene3D" id="3.30.70.270">
    <property type="match status" value="2"/>
</dbReference>
<dbReference type="PANTHER" id="PTHR37984">
    <property type="entry name" value="PROTEIN CBG26694"/>
    <property type="match status" value="1"/>
</dbReference>
<dbReference type="PROSITE" id="PS50878">
    <property type="entry name" value="RT_POL"/>
    <property type="match status" value="1"/>
</dbReference>
<dbReference type="EMBL" id="JBAMIC010000003">
    <property type="protein sequence ID" value="KAK7109283.1"/>
    <property type="molecule type" value="Genomic_DNA"/>
</dbReference>
<dbReference type="InterPro" id="IPR041588">
    <property type="entry name" value="Integrase_H2C2"/>
</dbReference>
<evidence type="ECO:0000256" key="2">
    <source>
        <dbReference type="ARBA" id="ARBA00022695"/>
    </source>
</evidence>
<dbReference type="InterPro" id="IPR041373">
    <property type="entry name" value="RT_RNaseH"/>
</dbReference>
<name>A0AAN9BNJ7_9CAEN</name>
<keyword evidence="2" id="KW-0548">Nucleotidyltransferase</keyword>
<dbReference type="Gene3D" id="1.10.340.70">
    <property type="match status" value="1"/>
</dbReference>
<dbReference type="Gene3D" id="1.10.4020.10">
    <property type="entry name" value="DNA breaking-rejoining enzymes"/>
    <property type="match status" value="1"/>
</dbReference>
<evidence type="ECO:0000259" key="9">
    <source>
        <dbReference type="PROSITE" id="PS50994"/>
    </source>
</evidence>
<evidence type="ECO:0000256" key="4">
    <source>
        <dbReference type="ARBA" id="ARBA00022759"/>
    </source>
</evidence>
<dbReference type="InterPro" id="IPR036397">
    <property type="entry name" value="RNaseH_sf"/>
</dbReference>
<evidence type="ECO:0000256" key="1">
    <source>
        <dbReference type="ARBA" id="ARBA00022679"/>
    </source>
</evidence>
<evidence type="ECO:0000259" key="8">
    <source>
        <dbReference type="PROSITE" id="PS50878"/>
    </source>
</evidence>
<dbReference type="FunFam" id="3.30.420.10:FF:000032">
    <property type="entry name" value="Retrovirus-related Pol polyprotein from transposon 297-like Protein"/>
    <property type="match status" value="1"/>
</dbReference>
<dbReference type="Pfam" id="PF22938">
    <property type="entry name" value="Integrase_p58_C"/>
    <property type="match status" value="1"/>
</dbReference>
<dbReference type="GO" id="GO:0016787">
    <property type="term" value="F:hydrolase activity"/>
    <property type="evidence" value="ECO:0007669"/>
    <property type="project" value="UniProtKB-KW"/>
</dbReference>
<dbReference type="InterPro" id="IPR001584">
    <property type="entry name" value="Integrase_cat-core"/>
</dbReference>
<dbReference type="Proteomes" id="UP001374579">
    <property type="component" value="Unassembled WGS sequence"/>
</dbReference>
<dbReference type="InterPro" id="IPR054465">
    <property type="entry name" value="Integrase_p58-like_C"/>
</dbReference>
<dbReference type="InterPro" id="IPR012337">
    <property type="entry name" value="RNaseH-like_sf"/>
</dbReference>
<protein>
    <recommendedName>
        <fullName evidence="12">Reverse transcriptase</fullName>
    </recommendedName>
</protein>
<feature type="domain" description="Integrase catalytic" evidence="9">
    <location>
        <begin position="497"/>
        <end position="657"/>
    </location>
</feature>
<dbReference type="GO" id="GO:0015074">
    <property type="term" value="P:DNA integration"/>
    <property type="evidence" value="ECO:0007669"/>
    <property type="project" value="InterPro"/>
</dbReference>
<evidence type="ECO:0000256" key="7">
    <source>
        <dbReference type="SAM" id="MobiDB-lite"/>
    </source>
</evidence>
<comment type="caution">
    <text evidence="10">The sequence shown here is derived from an EMBL/GenBank/DDBJ whole genome shotgun (WGS) entry which is preliminary data.</text>
</comment>
<proteinExistence type="predicted"/>
<organism evidence="10 11">
    <name type="scientific">Littorina saxatilis</name>
    <dbReference type="NCBI Taxonomy" id="31220"/>
    <lineage>
        <taxon>Eukaryota</taxon>
        <taxon>Metazoa</taxon>
        <taxon>Spiralia</taxon>
        <taxon>Lophotrochozoa</taxon>
        <taxon>Mollusca</taxon>
        <taxon>Gastropoda</taxon>
        <taxon>Caenogastropoda</taxon>
        <taxon>Littorinimorpha</taxon>
        <taxon>Littorinoidea</taxon>
        <taxon>Littorinidae</taxon>
        <taxon>Littorina</taxon>
    </lineage>
</organism>
<dbReference type="CDD" id="cd01647">
    <property type="entry name" value="RT_LTR"/>
    <property type="match status" value="1"/>
</dbReference>
<dbReference type="FunFam" id="1.10.340.70:FF:000001">
    <property type="entry name" value="Retrovirus-related Pol polyprotein from transposon gypsy-like Protein"/>
    <property type="match status" value="1"/>
</dbReference>
<feature type="region of interest" description="Disordered" evidence="7">
    <location>
        <begin position="340"/>
        <end position="366"/>
    </location>
</feature>
<reference evidence="10 11" key="1">
    <citation type="submission" date="2024-02" db="EMBL/GenBank/DDBJ databases">
        <title>Chromosome-scale genome assembly of the rough periwinkle Littorina saxatilis.</title>
        <authorList>
            <person name="De Jode A."/>
            <person name="Faria R."/>
            <person name="Formenti G."/>
            <person name="Sims Y."/>
            <person name="Smith T.P."/>
            <person name="Tracey A."/>
            <person name="Wood J.M.D."/>
            <person name="Zagrodzka Z.B."/>
            <person name="Johannesson K."/>
            <person name="Butlin R.K."/>
            <person name="Leder E.H."/>
        </authorList>
    </citation>
    <scope>NUCLEOTIDE SEQUENCE [LARGE SCALE GENOMIC DNA]</scope>
    <source>
        <strain evidence="10">Snail1</strain>
        <tissue evidence="10">Muscle</tissue>
    </source>
</reference>
<gene>
    <name evidence="10" type="ORF">V1264_013350</name>
</gene>
<dbReference type="FunFam" id="3.10.20.370:FF:000001">
    <property type="entry name" value="Retrovirus-related Pol polyprotein from transposon 17.6-like protein"/>
    <property type="match status" value="1"/>
</dbReference>
<sequence>MRDYEVMKNALFEGFQLNAEEYRKKFRNSKRDATETYKEHIARLDRYLTKWIELDHCDDSVQNVKDLFLREQVFNTLSPELAIHIKDRKPKSAKEMGVVAMEYELNRSNSKPAVRQGNSSHSNGNGYQTRRHEHKQGAQDKEKQGNSGEQKTHGKTLSDAEKAKLKAAGVCFICKSPSHFAMQCSKRKAKPGNTLAVQEEDEESEVSKKLDKLCSTCENKNFSEEVWIKLDGQIVKAFRDSGCTGIMVSSKLVPESSYTTKCKETMLAEKGTKRTCKVAIMHIDSPYFECRSEVTVLEDPVYPVLIGKWYGMGKKKKKTPLYPVRDPEWYAKEVAAAVSTRQTTKEEAREQSQPLPSTSSGCEQNVPLLTPEDLRKAQREDVTLTSARKFAETGEISGGAKFLYKNGILYRSSLDRLAVEKNRVVVPKSFRAKVLSFSHDHPMAGHLGQKKTSDRIKIEFWWPGLSNDVKRHCLSCDICQRAAPKSCAKKVPLGYMSSVGPVFKRVAVDIVGPIIPMSETKSQYILVMMDYATRYPEATPLKNIRAETVANALWEMWTRLGIPDEIITDQGTQFTSDLMKEVNKFLMIKHKMTAPFHPQANGLVERFNGTLKSMLKKLAIEQPRLWDTFIPALLFAYREAPQESMGFSPFELLYGRTIKGPMQILRQTWTEENLSEEVKTTAEHVVNLRNKIEETCNIAKANLGKASRRQAQYFNKKAVPREVEVGKKVLLLCPLKLNKLELAWRGPYEVIEKINRCDYRIQIGSKRKVYHINLMKEYVEREHENHIDATASSEDDPEVDPVEDEHVAVVIEEDNTMDDDIFQADAQRTLPLLETVRSENVDHVQFSEKLSEQKKKEVSEICQEFEGNFTDVPLTTNLERAQIRVSETKPVFVRPRPIPHAMVKTVEEEIDEMLKLGVIEPANSPYNSPIVLVKKKGGKYRFCCDLRGLNNIVVFDAEPITDVEHLFQSLGKAKFFTKLDLTKGYWAIPLEEEDRNKTAFTTSKGQFRWVNLPFGLKTATGIFNRMMRKLLGPIRRQDVHHFMDDILIATETWEEHLVALRAVLQRLKEANLAAKPSKCYVGFDQLPYLGHEIGNGKRWPESDKVEKIRQAAPPTTKKELRSFLGLTGFYRQYIESYSSIAIPLTDMTKKDHPEKLRWNDSSKDSFEKLKNKICESPILCMPDNTKEFVVRTDASDRGIGAVLMQEKDGRLRPISYQSLKLKGAESRYATVEKECLATVWGIDKFERFLYGKRFTLETDHQPLKCLQKQPTNPRLMRWALQLQPYNFSVRVIPGKDNHGADYLSRATYDSD</sequence>
<dbReference type="Gene3D" id="3.10.10.10">
    <property type="entry name" value="HIV Type 1 Reverse Transcriptase, subunit A, domain 1"/>
    <property type="match status" value="1"/>
</dbReference>
<keyword evidence="4" id="KW-0255">Endonuclease</keyword>
<dbReference type="InterPro" id="IPR043502">
    <property type="entry name" value="DNA/RNA_pol_sf"/>
</dbReference>
<dbReference type="GO" id="GO:0003964">
    <property type="term" value="F:RNA-directed DNA polymerase activity"/>
    <property type="evidence" value="ECO:0007669"/>
    <property type="project" value="UniProtKB-KW"/>
</dbReference>
<evidence type="ECO:0000313" key="10">
    <source>
        <dbReference type="EMBL" id="KAK7109283.1"/>
    </source>
</evidence>
<evidence type="ECO:0008006" key="12">
    <source>
        <dbReference type="Google" id="ProtNLM"/>
    </source>
</evidence>
<dbReference type="Pfam" id="PF17921">
    <property type="entry name" value="Integrase_H2C2"/>
    <property type="match status" value="1"/>
</dbReference>
<keyword evidence="6" id="KW-0695">RNA-directed DNA polymerase</keyword>
<dbReference type="InterPro" id="IPR043128">
    <property type="entry name" value="Rev_trsase/Diguanyl_cyclase"/>
</dbReference>
<dbReference type="FunFam" id="3.30.70.270:FF:000026">
    <property type="entry name" value="Transposon Ty3-G Gag-Pol polyprotein"/>
    <property type="match status" value="1"/>
</dbReference>
<dbReference type="Pfam" id="PF17917">
    <property type="entry name" value="RT_RNaseH"/>
    <property type="match status" value="1"/>
</dbReference>